<dbReference type="Pfam" id="PF18962">
    <property type="entry name" value="Por_Secre_tail"/>
    <property type="match status" value="1"/>
</dbReference>
<proteinExistence type="predicted"/>
<organism evidence="3 4">
    <name type="scientific">Flavobacterium lacus</name>
    <dbReference type="NCBI Taxonomy" id="1353778"/>
    <lineage>
        <taxon>Bacteria</taxon>
        <taxon>Pseudomonadati</taxon>
        <taxon>Bacteroidota</taxon>
        <taxon>Flavobacteriia</taxon>
        <taxon>Flavobacteriales</taxon>
        <taxon>Flavobacteriaceae</taxon>
        <taxon>Flavobacterium</taxon>
    </lineage>
</organism>
<feature type="domain" description="Secretion system C-terminal sorting" evidence="2">
    <location>
        <begin position="16"/>
        <end position="86"/>
    </location>
</feature>
<dbReference type="Proteomes" id="UP000249518">
    <property type="component" value="Unassembled WGS sequence"/>
</dbReference>
<dbReference type="NCBIfam" id="TIGR04183">
    <property type="entry name" value="Por_Secre_tail"/>
    <property type="match status" value="1"/>
</dbReference>
<dbReference type="EMBL" id="QLSV01000029">
    <property type="protein sequence ID" value="RAR46209.1"/>
    <property type="molecule type" value="Genomic_DNA"/>
</dbReference>
<feature type="non-terminal residue" evidence="3">
    <location>
        <position position="1"/>
    </location>
</feature>
<keyword evidence="4" id="KW-1185">Reference proteome</keyword>
<name>A0A328WTR1_9FLAO</name>
<dbReference type="InterPro" id="IPR026444">
    <property type="entry name" value="Secre_tail"/>
</dbReference>
<protein>
    <submittedName>
        <fullName evidence="3">Putative secreted protein (Por secretion system target)</fullName>
    </submittedName>
</protein>
<evidence type="ECO:0000256" key="1">
    <source>
        <dbReference type="ARBA" id="ARBA00022729"/>
    </source>
</evidence>
<keyword evidence="1" id="KW-0732">Signal</keyword>
<gene>
    <name evidence="3" type="ORF">B0I10_1293</name>
</gene>
<dbReference type="AlphaFoldDB" id="A0A328WTR1"/>
<dbReference type="RefSeq" id="WP_220086213.1">
    <property type="nucleotide sequence ID" value="NZ_QLSV01000029.1"/>
</dbReference>
<accession>A0A328WTR1</accession>
<reference evidence="3 4" key="1">
    <citation type="submission" date="2018-06" db="EMBL/GenBank/DDBJ databases">
        <title>Genomic Encyclopedia of Type Strains, Phase III (KMG-III): the genomes of soil and plant-associated and newly described type strains.</title>
        <authorList>
            <person name="Whitman W."/>
        </authorList>
    </citation>
    <scope>NUCLEOTIDE SEQUENCE [LARGE SCALE GENOMIC DNA]</scope>
    <source>
        <strain evidence="3 4">CGMCC 1.12504</strain>
    </source>
</reference>
<evidence type="ECO:0000259" key="2">
    <source>
        <dbReference type="Pfam" id="PF18962"/>
    </source>
</evidence>
<comment type="caution">
    <text evidence="3">The sequence shown here is derived from an EMBL/GenBank/DDBJ whole genome shotgun (WGS) entry which is preliminary data.</text>
</comment>
<evidence type="ECO:0000313" key="4">
    <source>
        <dbReference type="Proteomes" id="UP000249518"/>
    </source>
</evidence>
<evidence type="ECO:0000313" key="3">
    <source>
        <dbReference type="EMBL" id="RAR46209.1"/>
    </source>
</evidence>
<sequence>TRMDATTIDGFKAIAFPNPFANSFAIDVKTSNTEPVSLTVYDMAGRLLEVKEVKAADVTNYQFGDRYPSGVYNVVVTQGEETKTVRVVKQ</sequence>